<organism evidence="2 3">
    <name type="scientific">Streptomyces indicus</name>
    <dbReference type="NCBI Taxonomy" id="417292"/>
    <lineage>
        <taxon>Bacteria</taxon>
        <taxon>Bacillati</taxon>
        <taxon>Actinomycetota</taxon>
        <taxon>Actinomycetes</taxon>
        <taxon>Kitasatosporales</taxon>
        <taxon>Streptomycetaceae</taxon>
        <taxon>Streptomyces</taxon>
    </lineage>
</organism>
<feature type="transmembrane region" description="Helical" evidence="1">
    <location>
        <begin position="24"/>
        <end position="40"/>
    </location>
</feature>
<sequence>MAITVSLVLVLGIAAAVLLKFKAVGGVAAVILILFGFYLADTGARTTINDGVSSLLDTLRDIDS</sequence>
<keyword evidence="1" id="KW-0472">Membrane</keyword>
<keyword evidence="1" id="KW-1133">Transmembrane helix</keyword>
<dbReference type="AlphaFoldDB" id="A0A1G9ETM5"/>
<dbReference type="OrthoDB" id="3873412at2"/>
<dbReference type="RefSeq" id="WP_093614197.1">
    <property type="nucleotide sequence ID" value="NZ_FNFF01000012.1"/>
</dbReference>
<dbReference type="Proteomes" id="UP000199155">
    <property type="component" value="Unassembled WGS sequence"/>
</dbReference>
<name>A0A1G9ETM5_9ACTN</name>
<protein>
    <submittedName>
        <fullName evidence="2">Uncharacterized protein</fullName>
    </submittedName>
</protein>
<evidence type="ECO:0000313" key="2">
    <source>
        <dbReference type="EMBL" id="SDK79355.1"/>
    </source>
</evidence>
<evidence type="ECO:0000256" key="1">
    <source>
        <dbReference type="SAM" id="Phobius"/>
    </source>
</evidence>
<dbReference type="EMBL" id="FNFF01000012">
    <property type="protein sequence ID" value="SDK79355.1"/>
    <property type="molecule type" value="Genomic_DNA"/>
</dbReference>
<keyword evidence="3" id="KW-1185">Reference proteome</keyword>
<proteinExistence type="predicted"/>
<keyword evidence="1" id="KW-0812">Transmembrane</keyword>
<accession>A0A1G9ETM5</accession>
<reference evidence="2 3" key="1">
    <citation type="submission" date="2016-10" db="EMBL/GenBank/DDBJ databases">
        <authorList>
            <person name="de Groot N.N."/>
        </authorList>
    </citation>
    <scope>NUCLEOTIDE SEQUENCE [LARGE SCALE GENOMIC DNA]</scope>
    <source>
        <strain evidence="2 3">CGMCC 4.5727</strain>
    </source>
</reference>
<gene>
    <name evidence="2" type="ORF">SAMN05421806_11250</name>
</gene>
<dbReference type="STRING" id="417292.SAMN05421806_11250"/>
<evidence type="ECO:0000313" key="3">
    <source>
        <dbReference type="Proteomes" id="UP000199155"/>
    </source>
</evidence>